<organism evidence="1 2">
    <name type="scientific">Taenia crassiceps</name>
    <dbReference type="NCBI Taxonomy" id="6207"/>
    <lineage>
        <taxon>Eukaryota</taxon>
        <taxon>Metazoa</taxon>
        <taxon>Spiralia</taxon>
        <taxon>Lophotrochozoa</taxon>
        <taxon>Platyhelminthes</taxon>
        <taxon>Cestoda</taxon>
        <taxon>Eucestoda</taxon>
        <taxon>Cyclophyllidea</taxon>
        <taxon>Taeniidae</taxon>
        <taxon>Taenia</taxon>
    </lineage>
</organism>
<dbReference type="EMBL" id="JAKROA010000009">
    <property type="protein sequence ID" value="KAL5105083.1"/>
    <property type="molecule type" value="Genomic_DNA"/>
</dbReference>
<evidence type="ECO:0000313" key="1">
    <source>
        <dbReference type="EMBL" id="KAL5105083.1"/>
    </source>
</evidence>
<dbReference type="Proteomes" id="UP001651158">
    <property type="component" value="Unassembled WGS sequence"/>
</dbReference>
<sequence>MIGLSFYALSSDKGMIEAFPESCKKQRYTKPSRGDVLFTSEWMSPTEPAPAACCEVFELACGVSLLSESQAVMVKLSLTVSEARLYIVVRCWCRSWAAVGGDFDGCWKKEILEYVDVQERKQEDEEYQMRSEPKASDAYLRVGGRLELGLRSYNTPRVPSSDQQRDFGCLSCNCLLAWSEKDNSGHKWCFGVFSFKIHLSSIWSL</sequence>
<keyword evidence="2" id="KW-1185">Reference proteome</keyword>
<protein>
    <submittedName>
        <fullName evidence="1">Uncharacterized protein</fullName>
    </submittedName>
</protein>
<evidence type="ECO:0000313" key="2">
    <source>
        <dbReference type="Proteomes" id="UP001651158"/>
    </source>
</evidence>
<gene>
    <name evidence="1" type="ORF">TcWFU_000812</name>
</gene>
<accession>A0ABR4Q6U2</accession>
<reference evidence="1 2" key="1">
    <citation type="journal article" date="2022" name="Front. Cell. Infect. Microbiol.">
        <title>The Genomes of Two Strains of Taenia crassiceps the Animal Model for the Study of Human Cysticercosis.</title>
        <authorList>
            <person name="Bobes R.J."/>
            <person name="Estrada K."/>
            <person name="Rios-Valencia D.G."/>
            <person name="Calderon-Gallegos A."/>
            <person name="de la Torre P."/>
            <person name="Carrero J.C."/>
            <person name="Sanchez-Flores A."/>
            <person name="Laclette J.P."/>
        </authorList>
    </citation>
    <scope>NUCLEOTIDE SEQUENCE [LARGE SCALE GENOMIC DNA]</scope>
    <source>
        <strain evidence="1">WFUcys</strain>
    </source>
</reference>
<comment type="caution">
    <text evidence="1">The sequence shown here is derived from an EMBL/GenBank/DDBJ whole genome shotgun (WGS) entry which is preliminary data.</text>
</comment>
<name>A0ABR4Q6U2_9CEST</name>
<proteinExistence type="predicted"/>